<keyword evidence="17" id="KW-1185">Reference proteome</keyword>
<reference evidence="16" key="1">
    <citation type="journal article" date="2023" name="Insect Mol. Biol.">
        <title>Genome sequencing provides insights into the evolution of gene families encoding plant cell wall-degrading enzymes in longhorned beetles.</title>
        <authorList>
            <person name="Shin N.R."/>
            <person name="Okamura Y."/>
            <person name="Kirsch R."/>
            <person name="Pauchet Y."/>
        </authorList>
    </citation>
    <scope>NUCLEOTIDE SEQUENCE</scope>
    <source>
        <strain evidence="16">MMC_N1</strain>
    </source>
</reference>
<name>A0ABQ9JEW2_9CUCU</name>
<dbReference type="InterPro" id="IPR050196">
    <property type="entry name" value="Cytochrome_P450_Monoox"/>
</dbReference>
<dbReference type="PROSITE" id="PS00086">
    <property type="entry name" value="CYTOCHROME_P450"/>
    <property type="match status" value="1"/>
</dbReference>
<keyword evidence="11 14" id="KW-0408">Iron</keyword>
<comment type="caution">
    <text evidence="16">The sequence shown here is derived from an EMBL/GenBank/DDBJ whole genome shotgun (WGS) entry which is preliminary data.</text>
</comment>
<evidence type="ECO:0000256" key="3">
    <source>
        <dbReference type="ARBA" id="ARBA00004174"/>
    </source>
</evidence>
<comment type="similarity">
    <text evidence="5 14">Belongs to the cytochrome P450 family.</text>
</comment>
<gene>
    <name evidence="16" type="ORF">NQ317_019384</name>
</gene>
<keyword evidence="8" id="KW-0256">Endoplasmic reticulum</keyword>
<evidence type="ECO:0000256" key="4">
    <source>
        <dbReference type="ARBA" id="ARBA00004406"/>
    </source>
</evidence>
<keyword evidence="7 14" id="KW-0479">Metal-binding</keyword>
<keyword evidence="12 14" id="KW-0503">Monooxygenase</keyword>
<organism evidence="16 17">
    <name type="scientific">Molorchus minor</name>
    <dbReference type="NCBI Taxonomy" id="1323400"/>
    <lineage>
        <taxon>Eukaryota</taxon>
        <taxon>Metazoa</taxon>
        <taxon>Ecdysozoa</taxon>
        <taxon>Arthropoda</taxon>
        <taxon>Hexapoda</taxon>
        <taxon>Insecta</taxon>
        <taxon>Pterygota</taxon>
        <taxon>Neoptera</taxon>
        <taxon>Endopterygota</taxon>
        <taxon>Coleoptera</taxon>
        <taxon>Polyphaga</taxon>
        <taxon>Cucujiformia</taxon>
        <taxon>Chrysomeloidea</taxon>
        <taxon>Cerambycidae</taxon>
        <taxon>Lamiinae</taxon>
        <taxon>Monochamini</taxon>
        <taxon>Molorchus</taxon>
    </lineage>
</organism>
<evidence type="ECO:0000256" key="12">
    <source>
        <dbReference type="ARBA" id="ARBA00023033"/>
    </source>
</evidence>
<dbReference type="EMBL" id="JAPWTJ010000723">
    <property type="protein sequence ID" value="KAJ8976119.1"/>
    <property type="molecule type" value="Genomic_DNA"/>
</dbReference>
<proteinExistence type="inferred from homology"/>
<evidence type="ECO:0000256" key="13">
    <source>
        <dbReference type="ARBA" id="ARBA00023136"/>
    </source>
</evidence>
<dbReference type="PANTHER" id="PTHR24291:SF189">
    <property type="entry name" value="CYTOCHROME P450 4C3-RELATED"/>
    <property type="match status" value="1"/>
</dbReference>
<dbReference type="InterPro" id="IPR001128">
    <property type="entry name" value="Cyt_P450"/>
</dbReference>
<evidence type="ECO:0000256" key="2">
    <source>
        <dbReference type="ARBA" id="ARBA00003690"/>
    </source>
</evidence>
<evidence type="ECO:0000256" key="6">
    <source>
        <dbReference type="ARBA" id="ARBA00022617"/>
    </source>
</evidence>
<protein>
    <recommendedName>
        <fullName evidence="18">Cytochrome P450</fullName>
    </recommendedName>
</protein>
<keyword evidence="13 15" id="KW-0472">Membrane</keyword>
<evidence type="ECO:0000256" key="11">
    <source>
        <dbReference type="ARBA" id="ARBA00023004"/>
    </source>
</evidence>
<evidence type="ECO:0000256" key="5">
    <source>
        <dbReference type="ARBA" id="ARBA00010617"/>
    </source>
</evidence>
<evidence type="ECO:0000256" key="10">
    <source>
        <dbReference type="ARBA" id="ARBA00023002"/>
    </source>
</evidence>
<dbReference type="Pfam" id="PF00067">
    <property type="entry name" value="p450"/>
    <property type="match status" value="1"/>
</dbReference>
<comment type="cofactor">
    <cofactor evidence="1">
        <name>heme</name>
        <dbReference type="ChEBI" id="CHEBI:30413"/>
    </cofactor>
</comment>
<comment type="subcellular location">
    <subcellularLocation>
        <location evidence="4">Endoplasmic reticulum membrane</location>
        <topology evidence="4">Peripheral membrane protein</topology>
    </subcellularLocation>
    <subcellularLocation>
        <location evidence="3">Microsome membrane</location>
        <topology evidence="3">Peripheral membrane protein</topology>
    </subcellularLocation>
</comment>
<comment type="function">
    <text evidence="2">May be involved in the metabolism of insect hormones and in the breakdown of synthetic insecticides.</text>
</comment>
<evidence type="ECO:0000256" key="7">
    <source>
        <dbReference type="ARBA" id="ARBA00022723"/>
    </source>
</evidence>
<dbReference type="PRINTS" id="PR00385">
    <property type="entry name" value="P450"/>
</dbReference>
<dbReference type="InterPro" id="IPR002401">
    <property type="entry name" value="Cyt_P450_E_grp-I"/>
</dbReference>
<dbReference type="InterPro" id="IPR036396">
    <property type="entry name" value="Cyt_P450_sf"/>
</dbReference>
<dbReference type="PRINTS" id="PR00463">
    <property type="entry name" value="EP450I"/>
</dbReference>
<keyword evidence="10 14" id="KW-0560">Oxidoreductase</keyword>
<dbReference type="InterPro" id="IPR017972">
    <property type="entry name" value="Cyt_P450_CS"/>
</dbReference>
<evidence type="ECO:0000256" key="14">
    <source>
        <dbReference type="RuleBase" id="RU000461"/>
    </source>
</evidence>
<evidence type="ECO:0000256" key="1">
    <source>
        <dbReference type="ARBA" id="ARBA00001971"/>
    </source>
</evidence>
<dbReference type="Gene3D" id="1.10.630.10">
    <property type="entry name" value="Cytochrome P450"/>
    <property type="match status" value="1"/>
</dbReference>
<keyword evidence="6 14" id="KW-0349">Heme</keyword>
<keyword evidence="15" id="KW-1133">Transmembrane helix</keyword>
<dbReference type="PANTHER" id="PTHR24291">
    <property type="entry name" value="CYTOCHROME P450 FAMILY 4"/>
    <property type="match status" value="1"/>
</dbReference>
<accession>A0ABQ9JEW2</accession>
<keyword evidence="15" id="KW-0812">Transmembrane</keyword>
<dbReference type="Proteomes" id="UP001162164">
    <property type="component" value="Unassembled WGS sequence"/>
</dbReference>
<evidence type="ECO:0000256" key="15">
    <source>
        <dbReference type="SAM" id="Phobius"/>
    </source>
</evidence>
<evidence type="ECO:0000313" key="16">
    <source>
        <dbReference type="EMBL" id="KAJ8976119.1"/>
    </source>
</evidence>
<sequence length="328" mass="38393">MMAQNNFQYVLSYVGTPSIIIIMFLVILKYYNNNSLYYNNLFRMYTVVHARMVKVWLQVEWIFKLTKYWKLQEEGKSVIHGFFRNVIAKVKESHVCLKKTDSSFRTLLEQMLDIRDELPDFATDEELVHHLSTLYSASEDTVTTIVSFSLVLLGMYPTIQNKVVDEILNIVGMRDIEEADLGRLEYLDMVIKDVLRLFPIAPFIAREATQDFQLDTWMIPKGCTVIMSIHSIHRDNKLWEKPNEFYPEHFLPGAVRGRHPYAFLPFSAGPRGCLGKPYAYMAMKIMLVTILQHYIIEADGKLEDKKLKTDISVRFKDEIYPIRIKKRL</sequence>
<evidence type="ECO:0008006" key="18">
    <source>
        <dbReference type="Google" id="ProtNLM"/>
    </source>
</evidence>
<feature type="transmembrane region" description="Helical" evidence="15">
    <location>
        <begin position="6"/>
        <end position="28"/>
    </location>
</feature>
<evidence type="ECO:0000313" key="17">
    <source>
        <dbReference type="Proteomes" id="UP001162164"/>
    </source>
</evidence>
<dbReference type="SUPFAM" id="SSF48264">
    <property type="entry name" value="Cytochrome P450"/>
    <property type="match status" value="1"/>
</dbReference>
<keyword evidence="9" id="KW-0492">Microsome</keyword>
<evidence type="ECO:0000256" key="8">
    <source>
        <dbReference type="ARBA" id="ARBA00022824"/>
    </source>
</evidence>
<evidence type="ECO:0000256" key="9">
    <source>
        <dbReference type="ARBA" id="ARBA00022848"/>
    </source>
</evidence>